<organism evidence="1 2">
    <name type="scientific">Cinchona calisaya</name>
    <dbReference type="NCBI Taxonomy" id="153742"/>
    <lineage>
        <taxon>Eukaryota</taxon>
        <taxon>Viridiplantae</taxon>
        <taxon>Streptophyta</taxon>
        <taxon>Embryophyta</taxon>
        <taxon>Tracheophyta</taxon>
        <taxon>Spermatophyta</taxon>
        <taxon>Magnoliopsida</taxon>
        <taxon>eudicotyledons</taxon>
        <taxon>Gunneridae</taxon>
        <taxon>Pentapetalae</taxon>
        <taxon>asterids</taxon>
        <taxon>lamiids</taxon>
        <taxon>Gentianales</taxon>
        <taxon>Rubiaceae</taxon>
        <taxon>Cinchonoideae</taxon>
        <taxon>Cinchoneae</taxon>
        <taxon>Cinchona</taxon>
    </lineage>
</organism>
<gene>
    <name evidence="1" type="ORF">ACH5RR_037420</name>
</gene>
<dbReference type="EMBL" id="JBJUIK010000015">
    <property type="protein sequence ID" value="KAL3502971.1"/>
    <property type="molecule type" value="Genomic_DNA"/>
</dbReference>
<dbReference type="Proteomes" id="UP001630127">
    <property type="component" value="Unassembled WGS sequence"/>
</dbReference>
<sequence>MAELVFDFVQSWEEFVPNRDYFQAELNRWHWTYFGTLFKFDRDWSIYAVRVITAEIHHQCHLGTPSLYFPCLITILCKKIGIQVDENVEEIVAPQDSINRKQLEIVQKENEKYKRPDGLVLEDMTERVHPLSSCKSLCLQLK</sequence>
<keyword evidence="2" id="KW-1185">Reference proteome</keyword>
<protein>
    <submittedName>
        <fullName evidence="1">Uncharacterized protein</fullName>
    </submittedName>
</protein>
<evidence type="ECO:0000313" key="1">
    <source>
        <dbReference type="EMBL" id="KAL3502971.1"/>
    </source>
</evidence>
<dbReference type="AlphaFoldDB" id="A0ABD2Y638"/>
<proteinExistence type="predicted"/>
<comment type="caution">
    <text evidence="1">The sequence shown here is derived from an EMBL/GenBank/DDBJ whole genome shotgun (WGS) entry which is preliminary data.</text>
</comment>
<evidence type="ECO:0000313" key="2">
    <source>
        <dbReference type="Proteomes" id="UP001630127"/>
    </source>
</evidence>
<name>A0ABD2Y638_9GENT</name>
<reference evidence="1 2" key="1">
    <citation type="submission" date="2024-11" db="EMBL/GenBank/DDBJ databases">
        <title>A near-complete genome assembly of Cinchona calisaya.</title>
        <authorList>
            <person name="Lian D.C."/>
            <person name="Zhao X.W."/>
            <person name="Wei L."/>
        </authorList>
    </citation>
    <scope>NUCLEOTIDE SEQUENCE [LARGE SCALE GENOMIC DNA]</scope>
    <source>
        <tissue evidence="1">Nenye</tissue>
    </source>
</reference>
<accession>A0ABD2Y638</accession>